<keyword evidence="2 8" id="KW-0813">Transport</keyword>
<dbReference type="eggNOG" id="COG4796">
    <property type="taxonomic scope" value="Bacteria"/>
</dbReference>
<dbReference type="PANTHER" id="PTHR30332:SF17">
    <property type="entry name" value="TYPE IV PILIATION SYSTEM PROTEIN DR_0774-RELATED"/>
    <property type="match status" value="1"/>
</dbReference>
<dbReference type="SUPFAM" id="SSF48452">
    <property type="entry name" value="TPR-like"/>
    <property type="match status" value="1"/>
</dbReference>
<dbReference type="OrthoDB" id="9775455at2"/>
<dbReference type="Pfam" id="PF00263">
    <property type="entry name" value="Secretin"/>
    <property type="match status" value="1"/>
</dbReference>
<dbReference type="Pfam" id="PF16344">
    <property type="entry name" value="FecR_C"/>
    <property type="match status" value="1"/>
</dbReference>
<dbReference type="InterPro" id="IPR050810">
    <property type="entry name" value="Bact_Secretion_Sys_Channel"/>
</dbReference>
<evidence type="ECO:0000256" key="10">
    <source>
        <dbReference type="SAM" id="SignalP"/>
    </source>
</evidence>
<comment type="similarity">
    <text evidence="7">Belongs to the bacterial secretin family.</text>
</comment>
<sequence length="870" mass="93012">MHRPRPILTLMLVALALSGCTSGRTAFSKAEKLEREGNLDAALVKYAEVSAANPDIGEYRVKLLNITETAARVHFKKGEEFFAKNNYDEALREFQSAYAMDPTNVLAKNQADHVLKLRNAQTYLLEGLDFEKNRKPREAMIAFKHALEFHPSNKEAKEGLDRIIANKRQKLDGFELNLKSNKPITLKFRDAKLKEIFTILSQLSGINFVFDEAVKDVNVTLHLENGSFQQAMELITGMHKLDKKILNESTIIIYPKTPDKVKQYEELFLQTFYLNKLDAKKAVNLVRTMLQVKKIYVNEEANALVLRDKPEVIEVARKILEANDVPDAEVLLEVEVFELSKQNAETFGLLLSRYATSMGVTGPGSTSGGSPFLADTLGAVTTTTTGTGTATTSAQPSNLLNVFNLRGYNGYLTVPNATFNFGKTLSNGETLSNPKIRVKNREKAKFNVGTRVPITTTSSPSGGGVSVNVQYVDVGVKVNAEPTIQLNNEVAIKLGLEVSSILNEKTIGTDQATTVVTIGTRNLDTVLSLKDGETSIIGGLIQKTQTDSKNKVFLLGDIPIIGPLFSNTSDKKDKTELLLAITPRIVRGVTVPDNDVAAFWSGREDEPSSHQPYSSFMEPDFVNPEAAAEGAPAPAAAKPAPRVLPNLVPVQKSVPAPVPAPAPAAAPAPAPAGAPAGAAPAPEGAAAAVPAPAPGAVPAAGDVPVPVPVPAPVPVPVPAPVPAPAAPATAKQPLLTDSLIALSLPAKVKLNDQFNVQVNGSGMGDMYKAVFVLSYDPKLLDAVSQSEGNLLKQPGKPSAFQAFADKKKGEIWMSGMREEPTGTANGILANVSFKAIGPGSAAVSVINTNFSKKTGEQIPVTAFKSVVEVQ</sequence>
<dbReference type="SMART" id="SM00028">
    <property type="entry name" value="TPR"/>
    <property type="match status" value="3"/>
</dbReference>
<dbReference type="InterPro" id="IPR002102">
    <property type="entry name" value="Cohesin_dom"/>
</dbReference>
<feature type="compositionally biased region" description="Low complexity" evidence="9">
    <location>
        <begin position="673"/>
        <end position="691"/>
    </location>
</feature>
<proteinExistence type="inferred from homology"/>
<evidence type="ECO:0000256" key="6">
    <source>
        <dbReference type="PROSITE-ProRule" id="PRU00339"/>
    </source>
</evidence>
<evidence type="ECO:0000256" key="5">
    <source>
        <dbReference type="ARBA" id="ARBA00023237"/>
    </source>
</evidence>
<feature type="region of interest" description="Disordered" evidence="9">
    <location>
        <begin position="659"/>
        <end position="691"/>
    </location>
</feature>
<comment type="subcellular location">
    <subcellularLocation>
        <location evidence="8">Cell outer membrane</location>
    </subcellularLocation>
    <subcellularLocation>
        <location evidence="1">Membrane</location>
    </subcellularLocation>
</comment>
<feature type="compositionally biased region" description="Pro residues" evidence="9">
    <location>
        <begin position="659"/>
        <end position="672"/>
    </location>
</feature>
<dbReference type="InterPro" id="IPR011990">
    <property type="entry name" value="TPR-like_helical_dom_sf"/>
</dbReference>
<dbReference type="PROSITE" id="PS50005">
    <property type="entry name" value="TPR"/>
    <property type="match status" value="2"/>
</dbReference>
<dbReference type="InterPro" id="IPR032508">
    <property type="entry name" value="FecR_C"/>
</dbReference>
<evidence type="ECO:0000256" key="9">
    <source>
        <dbReference type="SAM" id="MobiDB-lite"/>
    </source>
</evidence>
<dbReference type="eggNOG" id="COG0457">
    <property type="taxonomic scope" value="Bacteria"/>
</dbReference>
<dbReference type="InterPro" id="IPR001775">
    <property type="entry name" value="GspD/PilQ"/>
</dbReference>
<dbReference type="Gene3D" id="2.60.40.680">
    <property type="match status" value="1"/>
</dbReference>
<dbReference type="InterPro" id="IPR038591">
    <property type="entry name" value="NolW-like_sf"/>
</dbReference>
<evidence type="ECO:0000256" key="8">
    <source>
        <dbReference type="RuleBase" id="RU004004"/>
    </source>
</evidence>
<evidence type="ECO:0000313" key="12">
    <source>
        <dbReference type="EMBL" id="ACT19028.1"/>
    </source>
</evidence>
<dbReference type="SMART" id="SM00965">
    <property type="entry name" value="STN"/>
    <property type="match status" value="1"/>
</dbReference>
<dbReference type="Gene3D" id="1.25.40.10">
    <property type="entry name" value="Tetratricopeptide repeat domain"/>
    <property type="match status" value="1"/>
</dbReference>
<keyword evidence="3 10" id="KW-0732">Signal</keyword>
<dbReference type="STRING" id="443144.GM21_2999"/>
<dbReference type="GO" id="GO:0000272">
    <property type="term" value="P:polysaccharide catabolic process"/>
    <property type="evidence" value="ECO:0007669"/>
    <property type="project" value="InterPro"/>
</dbReference>
<dbReference type="EMBL" id="CP001661">
    <property type="protein sequence ID" value="ACT19028.1"/>
    <property type="molecule type" value="Genomic_DNA"/>
</dbReference>
<dbReference type="GO" id="GO:0009279">
    <property type="term" value="C:cell outer membrane"/>
    <property type="evidence" value="ECO:0007669"/>
    <property type="project" value="UniProtKB-SubCell"/>
</dbReference>
<dbReference type="Pfam" id="PF03958">
    <property type="entry name" value="Secretin_N"/>
    <property type="match status" value="1"/>
</dbReference>
<gene>
    <name evidence="12" type="ordered locus">GM21_2999</name>
</gene>
<keyword evidence="5" id="KW-0998">Cell outer membrane</keyword>
<dbReference type="InterPro" id="IPR005644">
    <property type="entry name" value="NolW-like"/>
</dbReference>
<evidence type="ECO:0000259" key="11">
    <source>
        <dbReference type="SMART" id="SM00965"/>
    </source>
</evidence>
<dbReference type="KEGG" id="gem:GM21_2999"/>
<dbReference type="PANTHER" id="PTHR30332">
    <property type="entry name" value="PROBABLE GENERAL SECRETION PATHWAY PROTEIN D"/>
    <property type="match status" value="1"/>
</dbReference>
<feature type="chain" id="PRO_5002964474" evidence="10">
    <location>
        <begin position="27"/>
        <end position="870"/>
    </location>
</feature>
<reference evidence="12" key="1">
    <citation type="submission" date="2009-07" db="EMBL/GenBank/DDBJ databases">
        <title>Complete sequence of Geobacter sp. M21.</title>
        <authorList>
            <consortium name="US DOE Joint Genome Institute"/>
            <person name="Lucas S."/>
            <person name="Copeland A."/>
            <person name="Lapidus A."/>
            <person name="Glavina del Rio T."/>
            <person name="Dalin E."/>
            <person name="Tice H."/>
            <person name="Bruce D."/>
            <person name="Goodwin L."/>
            <person name="Pitluck S."/>
            <person name="Saunders E."/>
            <person name="Brettin T."/>
            <person name="Detter J.C."/>
            <person name="Han C."/>
            <person name="Larimer F."/>
            <person name="Land M."/>
            <person name="Hauser L."/>
            <person name="Kyrpides N."/>
            <person name="Ovchinnikova G."/>
            <person name="Lovley D."/>
        </authorList>
    </citation>
    <scope>NUCLEOTIDE SEQUENCE [LARGE SCALE GENOMIC DNA]</scope>
    <source>
        <strain evidence="12">M21</strain>
    </source>
</reference>
<dbReference type="HOGENOM" id="CLU_017432_1_0_7"/>
<evidence type="ECO:0000256" key="4">
    <source>
        <dbReference type="ARBA" id="ARBA00023136"/>
    </source>
</evidence>
<dbReference type="InterPro" id="IPR011662">
    <property type="entry name" value="Secretin/TonB_short_N"/>
</dbReference>
<dbReference type="Gene3D" id="3.30.1370.130">
    <property type="match status" value="1"/>
</dbReference>
<dbReference type="InterPro" id="IPR008965">
    <property type="entry name" value="CBM2/CBM3_carb-bd_dom_sf"/>
</dbReference>
<dbReference type="Gene3D" id="3.30.1370.120">
    <property type="match status" value="1"/>
</dbReference>
<evidence type="ECO:0000256" key="2">
    <source>
        <dbReference type="ARBA" id="ARBA00022448"/>
    </source>
</evidence>
<dbReference type="PRINTS" id="PR00811">
    <property type="entry name" value="BCTERIALGSPD"/>
</dbReference>
<dbReference type="GO" id="GO:0030246">
    <property type="term" value="F:carbohydrate binding"/>
    <property type="evidence" value="ECO:0007669"/>
    <property type="project" value="InterPro"/>
</dbReference>
<dbReference type="GO" id="GO:0015627">
    <property type="term" value="C:type II protein secretion system complex"/>
    <property type="evidence" value="ECO:0007669"/>
    <property type="project" value="TreeGrafter"/>
</dbReference>
<dbReference type="InterPro" id="IPR019734">
    <property type="entry name" value="TPR_rpt"/>
</dbReference>
<feature type="repeat" description="TPR" evidence="6">
    <location>
        <begin position="120"/>
        <end position="153"/>
    </location>
</feature>
<dbReference type="Pfam" id="PF00963">
    <property type="entry name" value="Cohesin"/>
    <property type="match status" value="1"/>
</dbReference>
<keyword evidence="6" id="KW-0802">TPR repeat</keyword>
<evidence type="ECO:0000256" key="3">
    <source>
        <dbReference type="ARBA" id="ARBA00022729"/>
    </source>
</evidence>
<dbReference type="InterPro" id="IPR004846">
    <property type="entry name" value="T2SS/T3SS_dom"/>
</dbReference>
<dbReference type="GO" id="GO:0009306">
    <property type="term" value="P:protein secretion"/>
    <property type="evidence" value="ECO:0007669"/>
    <property type="project" value="InterPro"/>
</dbReference>
<dbReference type="CDD" id="cd08547">
    <property type="entry name" value="Type_II_cohesin"/>
    <property type="match status" value="1"/>
</dbReference>
<evidence type="ECO:0000256" key="7">
    <source>
        <dbReference type="RuleBase" id="RU004003"/>
    </source>
</evidence>
<protein>
    <submittedName>
        <fullName evidence="12">Type II and III secretion system protein</fullName>
    </submittedName>
</protein>
<keyword evidence="4" id="KW-0472">Membrane</keyword>
<feature type="domain" description="Secretin/TonB short N-terminal" evidence="11">
    <location>
        <begin position="206"/>
        <end position="256"/>
    </location>
</feature>
<accession>C6E2R8</accession>
<dbReference type="PROSITE" id="PS51257">
    <property type="entry name" value="PROKAR_LIPOPROTEIN"/>
    <property type="match status" value="1"/>
</dbReference>
<feature type="repeat" description="TPR" evidence="6">
    <location>
        <begin position="71"/>
        <end position="104"/>
    </location>
</feature>
<name>C6E2R8_GEOSM</name>
<organism evidence="12">
    <name type="scientific">Geobacter sp. (strain M21)</name>
    <dbReference type="NCBI Taxonomy" id="443144"/>
    <lineage>
        <taxon>Bacteria</taxon>
        <taxon>Pseudomonadati</taxon>
        <taxon>Thermodesulfobacteriota</taxon>
        <taxon>Desulfuromonadia</taxon>
        <taxon>Geobacterales</taxon>
        <taxon>Geobacteraceae</taxon>
        <taxon>Geobacter</taxon>
    </lineage>
</organism>
<evidence type="ECO:0000256" key="1">
    <source>
        <dbReference type="ARBA" id="ARBA00004370"/>
    </source>
</evidence>
<feature type="signal peptide" evidence="10">
    <location>
        <begin position="1"/>
        <end position="26"/>
    </location>
</feature>
<dbReference type="AlphaFoldDB" id="C6E2R8"/>
<dbReference type="SUPFAM" id="SSF49384">
    <property type="entry name" value="Carbohydrate-binding domain"/>
    <property type="match status" value="1"/>
</dbReference>